<dbReference type="InterPro" id="IPR016181">
    <property type="entry name" value="Acyl_CoA_acyltransferase"/>
</dbReference>
<dbReference type="EMBL" id="SEKV01000300">
    <property type="protein sequence ID" value="TFY59514.1"/>
    <property type="molecule type" value="Genomic_DNA"/>
</dbReference>
<dbReference type="InterPro" id="IPR052523">
    <property type="entry name" value="Trichothecene_AcTrans"/>
</dbReference>
<dbReference type="PANTHER" id="PTHR42791:SF1">
    <property type="entry name" value="N-ACETYLTRANSFERASE DOMAIN-CONTAINING PROTEIN"/>
    <property type="match status" value="1"/>
</dbReference>
<accession>A0A4Y9YAJ3</accession>
<proteinExistence type="predicted"/>
<dbReference type="AlphaFoldDB" id="A0A4Y9YAJ3"/>
<organism evidence="2 3">
    <name type="scientific">Rhodofomes roseus</name>
    <dbReference type="NCBI Taxonomy" id="34475"/>
    <lineage>
        <taxon>Eukaryota</taxon>
        <taxon>Fungi</taxon>
        <taxon>Dikarya</taxon>
        <taxon>Basidiomycota</taxon>
        <taxon>Agaricomycotina</taxon>
        <taxon>Agaricomycetes</taxon>
        <taxon>Polyporales</taxon>
        <taxon>Rhodofomes</taxon>
    </lineage>
</organism>
<dbReference type="STRING" id="34475.A0A4Y9YAJ3"/>
<reference evidence="2 3" key="1">
    <citation type="submission" date="2019-01" db="EMBL/GenBank/DDBJ databases">
        <title>Genome sequencing of the rare red list fungi Fomitopsis rosea.</title>
        <authorList>
            <person name="Buettner E."/>
            <person name="Kellner H."/>
        </authorList>
    </citation>
    <scope>NUCLEOTIDE SEQUENCE [LARGE SCALE GENOMIC DNA]</scope>
    <source>
        <strain evidence="2 3">DSM 105464</strain>
    </source>
</reference>
<dbReference type="Proteomes" id="UP000298390">
    <property type="component" value="Unassembled WGS sequence"/>
</dbReference>
<feature type="domain" description="N-acetyltransferase" evidence="1">
    <location>
        <begin position="316"/>
        <end position="462"/>
    </location>
</feature>
<evidence type="ECO:0000259" key="1">
    <source>
        <dbReference type="PROSITE" id="PS51186"/>
    </source>
</evidence>
<dbReference type="GO" id="GO:0016747">
    <property type="term" value="F:acyltransferase activity, transferring groups other than amino-acyl groups"/>
    <property type="evidence" value="ECO:0007669"/>
    <property type="project" value="InterPro"/>
</dbReference>
<dbReference type="PANTHER" id="PTHR42791">
    <property type="entry name" value="GNAT FAMILY ACETYLTRANSFERASE"/>
    <property type="match status" value="1"/>
</dbReference>
<evidence type="ECO:0000313" key="2">
    <source>
        <dbReference type="EMBL" id="TFY59514.1"/>
    </source>
</evidence>
<dbReference type="SUPFAM" id="SSF55729">
    <property type="entry name" value="Acyl-CoA N-acyltransferases (Nat)"/>
    <property type="match status" value="2"/>
</dbReference>
<dbReference type="Pfam" id="PF00583">
    <property type="entry name" value="Acetyltransf_1"/>
    <property type="match status" value="2"/>
</dbReference>
<evidence type="ECO:0000313" key="3">
    <source>
        <dbReference type="Proteomes" id="UP000298390"/>
    </source>
</evidence>
<sequence length="479" mass="54778">MYARNNSVLHHYIFGTPDAHKNPTLPYRDRIQLFLSWADGVRRRELLTVNRGDSLLLYSPAPESVPRRRKTTNKIIHCLIRRILSVFDPFYTKEQRKRMKELRETSAAAIEATLGQRVSELISIDNLVTAFEKQGLGYASTLVNYVLDLAVEQKRSVWLLTNEHTVGFYARFGFKELHPPLGTQVSSIRLEDRGKFAPTIPHLVGPSCDSVEPRVQSNKFSADLSLGAQHILNILSVSRQLQELERQYLTMDVPKTVDEMLVANEGDPWARYKGGHPVDKVEKTIFPLQLKTTIYLRWLDGIRRREHWTINRGDSVLVYSAAENSLPRWKRTINQTIQTLINRFLGVFPYLSTPEQRKRGKEAGYKLRATIAQHIGDRAADLISLDNLVTAVRAQKRGYASALVTKLTDLADEQGRGVWLFTHERTVGFYAQLGFKRIAHFTVGDDNPTWTEKPVVMCMMLREPKTDSPQHVTEQKTDS</sequence>
<feature type="domain" description="N-acetyltransferase" evidence="1">
    <location>
        <begin position="44"/>
        <end position="195"/>
    </location>
</feature>
<dbReference type="InterPro" id="IPR000182">
    <property type="entry name" value="GNAT_dom"/>
</dbReference>
<dbReference type="Gene3D" id="3.40.630.30">
    <property type="match status" value="2"/>
</dbReference>
<gene>
    <name evidence="2" type="ORF">EVJ58_g5727</name>
</gene>
<protein>
    <recommendedName>
        <fullName evidence="1">N-acetyltransferase domain-containing protein</fullName>
    </recommendedName>
</protein>
<dbReference type="PROSITE" id="PS51186">
    <property type="entry name" value="GNAT"/>
    <property type="match status" value="2"/>
</dbReference>
<comment type="caution">
    <text evidence="2">The sequence shown here is derived from an EMBL/GenBank/DDBJ whole genome shotgun (WGS) entry which is preliminary data.</text>
</comment>
<name>A0A4Y9YAJ3_9APHY</name>